<gene>
    <name evidence="1" type="ORF">LEP1GSC194_1479</name>
</gene>
<comment type="caution">
    <text evidence="1">The sequence shown here is derived from an EMBL/GenBank/DDBJ whole genome shotgun (WGS) entry which is preliminary data.</text>
</comment>
<sequence>MVLNGLSGGEKVWANPTPVFSYGKNWGWTALELNVAACGRNI</sequence>
<reference evidence="1 2" key="1">
    <citation type="submission" date="2013-01" db="EMBL/GenBank/DDBJ databases">
        <authorList>
            <person name="Harkins D.M."/>
            <person name="Durkin A.S."/>
            <person name="Brinkac L.M."/>
            <person name="Haft D.H."/>
            <person name="Selengut J.D."/>
            <person name="Sanka R."/>
            <person name="DePew J."/>
            <person name="Purushe J."/>
            <person name="Galloway R.L."/>
            <person name="Vinetz J.M."/>
            <person name="Sutton G.G."/>
            <person name="Nierman W.C."/>
            <person name="Fouts D.E."/>
        </authorList>
    </citation>
    <scope>NUCLEOTIDE SEQUENCE [LARGE SCALE GENOMIC DNA]</scope>
    <source>
        <strain evidence="1 2">79601</strain>
    </source>
</reference>
<dbReference type="PATRIC" id="fig|1218565.3.peg.2778"/>
<proteinExistence type="predicted"/>
<evidence type="ECO:0000313" key="1">
    <source>
        <dbReference type="EMBL" id="EMJ93940.1"/>
    </source>
</evidence>
<dbReference type="Proteomes" id="UP000011988">
    <property type="component" value="Unassembled WGS sequence"/>
</dbReference>
<name>M6D5W1_9LEPT</name>
<protein>
    <submittedName>
        <fullName evidence="1">Uncharacterized protein</fullName>
    </submittedName>
</protein>
<accession>M6D5W1</accession>
<dbReference type="AlphaFoldDB" id="M6D5W1"/>
<dbReference type="EMBL" id="ANIK01000059">
    <property type="protein sequence ID" value="EMJ93940.1"/>
    <property type="molecule type" value="Genomic_DNA"/>
</dbReference>
<organism evidence="1 2">
    <name type="scientific">Leptospira alstonii serovar Sichuan str. 79601</name>
    <dbReference type="NCBI Taxonomy" id="1218565"/>
    <lineage>
        <taxon>Bacteria</taxon>
        <taxon>Pseudomonadati</taxon>
        <taxon>Spirochaetota</taxon>
        <taxon>Spirochaetia</taxon>
        <taxon>Leptospirales</taxon>
        <taxon>Leptospiraceae</taxon>
        <taxon>Leptospira</taxon>
    </lineage>
</organism>
<evidence type="ECO:0000313" key="2">
    <source>
        <dbReference type="Proteomes" id="UP000011988"/>
    </source>
</evidence>